<comment type="caution">
    <text evidence="3">The sequence shown here is derived from an EMBL/GenBank/DDBJ whole genome shotgun (WGS) entry which is preliminary data.</text>
</comment>
<evidence type="ECO:0000313" key="3">
    <source>
        <dbReference type="EMBL" id="CAG8440994.1"/>
    </source>
</evidence>
<protein>
    <submittedName>
        <fullName evidence="3">8896_t:CDS:1</fullName>
    </submittedName>
</protein>
<accession>A0A9N8YNB1</accession>
<keyword evidence="1" id="KW-0067">ATP-binding</keyword>
<proteinExistence type="predicted"/>
<keyword evidence="1" id="KW-0547">Nucleotide-binding</keyword>
<evidence type="ECO:0000259" key="2">
    <source>
        <dbReference type="PROSITE" id="PS50011"/>
    </source>
</evidence>
<feature type="binding site" evidence="1">
    <location>
        <position position="121"/>
    </location>
    <ligand>
        <name>ATP</name>
        <dbReference type="ChEBI" id="CHEBI:30616"/>
    </ligand>
</feature>
<evidence type="ECO:0000313" key="4">
    <source>
        <dbReference type="Proteomes" id="UP000789342"/>
    </source>
</evidence>
<sequence length="414" mass="47917">MSKYSIEWFEKTNDEHKIDIYDYEQFGDSIKIGEGGFGTDPAKRPKIDDIIDDLNRPISEEVYHSERTTYDDKWFQKAISELHINTFPYNAFTDIERIGQGGFANVYKAVWRDCDMTVALKRIHSSEENEELIKEIELLRKVSHHPNIVDFYGISKSIYDNYYVLVLKFADGGTLRNYLQNFWHKLMWKDKIRIAIEISKGLMFLHNNDIVHRDLHPNNILVHEEKILITDFGLSKLGIDSLINIDNSLNEPLETSNSELVGLIAFIEPLCFQNTIYIRDKRSDIYSLGVILWVISSCHSPFEGISYISLIHKIIDGLRENEVPGTPVAYTRLYNECWSGDPDDRPSIKSVIERLKNITFNDSDDFANQTFLQSSNLTNNNQLSDSVPSPYITDNSRFLESLDLDNIQFSYDIP</sequence>
<dbReference type="InterPro" id="IPR000719">
    <property type="entry name" value="Prot_kinase_dom"/>
</dbReference>
<organism evidence="3 4">
    <name type="scientific">Acaulospora morrowiae</name>
    <dbReference type="NCBI Taxonomy" id="94023"/>
    <lineage>
        <taxon>Eukaryota</taxon>
        <taxon>Fungi</taxon>
        <taxon>Fungi incertae sedis</taxon>
        <taxon>Mucoromycota</taxon>
        <taxon>Glomeromycotina</taxon>
        <taxon>Glomeromycetes</taxon>
        <taxon>Diversisporales</taxon>
        <taxon>Acaulosporaceae</taxon>
        <taxon>Acaulospora</taxon>
    </lineage>
</organism>
<dbReference type="PANTHER" id="PTHR44329:SF289">
    <property type="entry name" value="SERINE_THREONINE-PROTEIN KINASE VIK"/>
    <property type="match status" value="1"/>
</dbReference>
<feature type="domain" description="Protein kinase" evidence="2">
    <location>
        <begin position="92"/>
        <end position="360"/>
    </location>
</feature>
<dbReference type="OrthoDB" id="10261027at2759"/>
<dbReference type="PROSITE" id="PS00107">
    <property type="entry name" value="PROTEIN_KINASE_ATP"/>
    <property type="match status" value="1"/>
</dbReference>
<dbReference type="PRINTS" id="PR00109">
    <property type="entry name" value="TYRKINASE"/>
</dbReference>
<dbReference type="InterPro" id="IPR001245">
    <property type="entry name" value="Ser-Thr/Tyr_kinase_cat_dom"/>
</dbReference>
<dbReference type="InterPro" id="IPR051681">
    <property type="entry name" value="Ser/Thr_Kinases-Pseudokinases"/>
</dbReference>
<dbReference type="EMBL" id="CAJVPV010000068">
    <property type="protein sequence ID" value="CAG8440994.1"/>
    <property type="molecule type" value="Genomic_DNA"/>
</dbReference>
<keyword evidence="4" id="KW-1185">Reference proteome</keyword>
<dbReference type="PROSITE" id="PS50011">
    <property type="entry name" value="PROTEIN_KINASE_DOM"/>
    <property type="match status" value="1"/>
</dbReference>
<name>A0A9N8YNB1_9GLOM</name>
<gene>
    <name evidence="3" type="ORF">AMORRO_LOCUS281</name>
</gene>
<dbReference type="Gene3D" id="1.10.510.10">
    <property type="entry name" value="Transferase(Phosphotransferase) domain 1"/>
    <property type="match status" value="1"/>
</dbReference>
<dbReference type="SUPFAM" id="SSF56112">
    <property type="entry name" value="Protein kinase-like (PK-like)"/>
    <property type="match status" value="1"/>
</dbReference>
<dbReference type="Pfam" id="PF07714">
    <property type="entry name" value="PK_Tyr_Ser-Thr"/>
    <property type="match status" value="1"/>
</dbReference>
<dbReference type="GO" id="GO:0005524">
    <property type="term" value="F:ATP binding"/>
    <property type="evidence" value="ECO:0007669"/>
    <property type="project" value="UniProtKB-UniRule"/>
</dbReference>
<dbReference type="Proteomes" id="UP000789342">
    <property type="component" value="Unassembled WGS sequence"/>
</dbReference>
<dbReference type="InterPro" id="IPR011009">
    <property type="entry name" value="Kinase-like_dom_sf"/>
</dbReference>
<dbReference type="AlphaFoldDB" id="A0A9N8YNB1"/>
<dbReference type="InterPro" id="IPR017441">
    <property type="entry name" value="Protein_kinase_ATP_BS"/>
</dbReference>
<reference evidence="3" key="1">
    <citation type="submission" date="2021-06" db="EMBL/GenBank/DDBJ databases">
        <authorList>
            <person name="Kallberg Y."/>
            <person name="Tangrot J."/>
            <person name="Rosling A."/>
        </authorList>
    </citation>
    <scope>NUCLEOTIDE SEQUENCE</scope>
    <source>
        <strain evidence="3">CL551</strain>
    </source>
</reference>
<evidence type="ECO:0000256" key="1">
    <source>
        <dbReference type="PROSITE-ProRule" id="PRU10141"/>
    </source>
</evidence>
<dbReference type="GO" id="GO:0004674">
    <property type="term" value="F:protein serine/threonine kinase activity"/>
    <property type="evidence" value="ECO:0007669"/>
    <property type="project" value="TreeGrafter"/>
</dbReference>
<dbReference type="PANTHER" id="PTHR44329">
    <property type="entry name" value="SERINE/THREONINE-PROTEIN KINASE TNNI3K-RELATED"/>
    <property type="match status" value="1"/>
</dbReference>